<dbReference type="InterPro" id="IPR028624">
    <property type="entry name" value="Tscrpt_elong_fac_GreA/B"/>
</dbReference>
<evidence type="ECO:0000259" key="11">
    <source>
        <dbReference type="Pfam" id="PF03449"/>
    </source>
</evidence>
<dbReference type="GO" id="GO:0070063">
    <property type="term" value="F:RNA polymerase binding"/>
    <property type="evidence" value="ECO:0007669"/>
    <property type="project" value="InterPro"/>
</dbReference>
<dbReference type="SUPFAM" id="SSF46557">
    <property type="entry name" value="GreA transcript cleavage protein, N-terminal domain"/>
    <property type="match status" value="1"/>
</dbReference>
<dbReference type="InterPro" id="IPR023459">
    <property type="entry name" value="Tscrpt_elong_fac_GreA/B_fam"/>
</dbReference>
<dbReference type="AlphaFoldDB" id="A0A1F8AU18"/>
<reference evidence="12 13" key="1">
    <citation type="journal article" date="2016" name="Nat. Commun.">
        <title>Thousands of microbial genomes shed light on interconnected biogeochemical processes in an aquifer system.</title>
        <authorList>
            <person name="Anantharaman K."/>
            <person name="Brown C.T."/>
            <person name="Hug L.A."/>
            <person name="Sharon I."/>
            <person name="Castelle C.J."/>
            <person name="Probst A.J."/>
            <person name="Thomas B.C."/>
            <person name="Singh A."/>
            <person name="Wilkins M.J."/>
            <person name="Karaoz U."/>
            <person name="Brodie E.L."/>
            <person name="Williams K.H."/>
            <person name="Hubbard S.S."/>
            <person name="Banfield J.F."/>
        </authorList>
    </citation>
    <scope>NUCLEOTIDE SEQUENCE [LARGE SCALE GENOMIC DNA]</scope>
</reference>
<dbReference type="InterPro" id="IPR036805">
    <property type="entry name" value="Tscrpt_elong_fac_GreA/B_N_sf"/>
</dbReference>
<evidence type="ECO:0000256" key="1">
    <source>
        <dbReference type="ARBA" id="ARBA00008213"/>
    </source>
</evidence>
<comment type="function">
    <text evidence="6 8 9">Necessary for efficient RNA polymerase transcription elongation past template-encoded arresting sites. The arresting sites in DNA have the property of trapping a certain fraction of elongating RNA polymerases that pass through, resulting in locked ternary complexes. Cleavage of the nascent transcript by cleavage factors such as GreA or GreB allows the resumption of elongation from the new 3'terminus. GreA releases sequences of 2 to 3 nucleotides.</text>
</comment>
<dbReference type="InterPro" id="IPR022691">
    <property type="entry name" value="Tscrpt_elong_fac_GreA/B_N"/>
</dbReference>
<dbReference type="InterPro" id="IPR006359">
    <property type="entry name" value="Tscrpt_elong_fac_GreA"/>
</dbReference>
<proteinExistence type="inferred from homology"/>
<keyword evidence="4 8" id="KW-0238">DNA-binding</keyword>
<evidence type="ECO:0000256" key="5">
    <source>
        <dbReference type="ARBA" id="ARBA00023163"/>
    </source>
</evidence>
<dbReference type="Gene3D" id="1.10.287.180">
    <property type="entry name" value="Transcription elongation factor, GreA/GreB, N-terminal domain"/>
    <property type="match status" value="1"/>
</dbReference>
<evidence type="ECO:0000256" key="2">
    <source>
        <dbReference type="ARBA" id="ARBA00013729"/>
    </source>
</evidence>
<dbReference type="Gene3D" id="3.10.50.30">
    <property type="entry name" value="Transcription elongation factor, GreA/GreB, C-terminal domain"/>
    <property type="match status" value="1"/>
</dbReference>
<dbReference type="PANTHER" id="PTHR30437">
    <property type="entry name" value="TRANSCRIPTION ELONGATION FACTOR GREA"/>
    <property type="match status" value="1"/>
</dbReference>
<accession>A0A1F8AU18</accession>
<dbReference type="FunFam" id="1.10.287.180:FF:000001">
    <property type="entry name" value="Transcription elongation factor GreA"/>
    <property type="match status" value="1"/>
</dbReference>
<dbReference type="InterPro" id="IPR018151">
    <property type="entry name" value="TF_GreA/GreB_CS"/>
</dbReference>
<organism evidence="12 13">
    <name type="scientific">Candidatus Woesebacteria bacterium RIFCSPHIGHO2_12_FULL_41_24</name>
    <dbReference type="NCBI Taxonomy" id="1802510"/>
    <lineage>
        <taxon>Bacteria</taxon>
        <taxon>Candidatus Woeseibacteriota</taxon>
    </lineage>
</organism>
<gene>
    <name evidence="8" type="primary">greA</name>
    <name evidence="12" type="ORF">A3E44_02995</name>
</gene>
<dbReference type="SUPFAM" id="SSF54534">
    <property type="entry name" value="FKBP-like"/>
    <property type="match status" value="1"/>
</dbReference>
<evidence type="ECO:0000313" key="12">
    <source>
        <dbReference type="EMBL" id="OGM55226.1"/>
    </source>
</evidence>
<evidence type="ECO:0000256" key="9">
    <source>
        <dbReference type="RuleBase" id="RU000556"/>
    </source>
</evidence>
<evidence type="ECO:0000256" key="4">
    <source>
        <dbReference type="ARBA" id="ARBA00023125"/>
    </source>
</evidence>
<evidence type="ECO:0000256" key="7">
    <source>
        <dbReference type="ARBA" id="ARBA00030776"/>
    </source>
</evidence>
<dbReference type="GO" id="GO:0003746">
    <property type="term" value="F:translation elongation factor activity"/>
    <property type="evidence" value="ECO:0007669"/>
    <property type="project" value="UniProtKB-KW"/>
</dbReference>
<dbReference type="GO" id="GO:0003677">
    <property type="term" value="F:DNA binding"/>
    <property type="evidence" value="ECO:0007669"/>
    <property type="project" value="UniProtKB-UniRule"/>
</dbReference>
<dbReference type="GO" id="GO:0032784">
    <property type="term" value="P:regulation of DNA-templated transcription elongation"/>
    <property type="evidence" value="ECO:0007669"/>
    <property type="project" value="UniProtKB-UniRule"/>
</dbReference>
<dbReference type="NCBIfam" id="TIGR01462">
    <property type="entry name" value="greA"/>
    <property type="match status" value="1"/>
</dbReference>
<keyword evidence="12" id="KW-0251">Elongation factor</keyword>
<name>A0A1F8AU18_9BACT</name>
<dbReference type="EMBL" id="MGGW01000004">
    <property type="protein sequence ID" value="OGM55226.1"/>
    <property type="molecule type" value="Genomic_DNA"/>
</dbReference>
<feature type="domain" description="Transcription elongation factor GreA/GreB C-terminal" evidence="10">
    <location>
        <begin position="82"/>
        <end position="153"/>
    </location>
</feature>
<dbReference type="HAMAP" id="MF_00105">
    <property type="entry name" value="GreA_GreB"/>
    <property type="match status" value="1"/>
</dbReference>
<keyword evidence="12" id="KW-0648">Protein biosynthesis</keyword>
<evidence type="ECO:0000256" key="3">
    <source>
        <dbReference type="ARBA" id="ARBA00023015"/>
    </source>
</evidence>
<dbReference type="PROSITE" id="PS00829">
    <property type="entry name" value="GREAB_1"/>
    <property type="match status" value="1"/>
</dbReference>
<sequence>MDKQIQVTKEGFESLKQELDELVNIKRPKLVERLSRARSEGDLAENSDYYNAKDELEFLDGRIAEVETVLKNAVVAKASNGHGKVGLGAKVSVKYDSNQTIYHLVGEWEADPVKSKISIESPLGQALLNKKKGDKVEVEAPAGKVVYEILSIN</sequence>
<evidence type="ECO:0000259" key="10">
    <source>
        <dbReference type="Pfam" id="PF01272"/>
    </source>
</evidence>
<dbReference type="InterPro" id="IPR036953">
    <property type="entry name" value="GreA/GreB_C_sf"/>
</dbReference>
<dbReference type="NCBIfam" id="NF001263">
    <property type="entry name" value="PRK00226.1-4"/>
    <property type="match status" value="1"/>
</dbReference>
<dbReference type="FunFam" id="3.10.50.30:FF:000001">
    <property type="entry name" value="Transcription elongation factor GreA"/>
    <property type="match status" value="1"/>
</dbReference>
<keyword evidence="5 8" id="KW-0804">Transcription</keyword>
<comment type="caution">
    <text evidence="12">The sequence shown here is derived from an EMBL/GenBank/DDBJ whole genome shotgun (WGS) entry which is preliminary data.</text>
</comment>
<evidence type="ECO:0000313" key="13">
    <source>
        <dbReference type="Proteomes" id="UP000178603"/>
    </source>
</evidence>
<comment type="similarity">
    <text evidence="1 8 9">Belongs to the GreA/GreB family.</text>
</comment>
<feature type="domain" description="Transcription elongation factor GreA/GreB N-terminal" evidence="11">
    <location>
        <begin position="5"/>
        <end position="75"/>
    </location>
</feature>
<dbReference type="PIRSF" id="PIRSF006092">
    <property type="entry name" value="GreA_GreB"/>
    <property type="match status" value="1"/>
</dbReference>
<dbReference type="Proteomes" id="UP000178603">
    <property type="component" value="Unassembled WGS sequence"/>
</dbReference>
<evidence type="ECO:0000256" key="6">
    <source>
        <dbReference type="ARBA" id="ARBA00024916"/>
    </source>
</evidence>
<dbReference type="Pfam" id="PF03449">
    <property type="entry name" value="GreA_GreB_N"/>
    <property type="match status" value="1"/>
</dbReference>
<dbReference type="PROSITE" id="PS00830">
    <property type="entry name" value="GREAB_2"/>
    <property type="match status" value="1"/>
</dbReference>
<dbReference type="GO" id="GO:0006354">
    <property type="term" value="P:DNA-templated transcription elongation"/>
    <property type="evidence" value="ECO:0007669"/>
    <property type="project" value="TreeGrafter"/>
</dbReference>
<dbReference type="Pfam" id="PF01272">
    <property type="entry name" value="GreA_GreB"/>
    <property type="match status" value="1"/>
</dbReference>
<keyword evidence="3 8" id="KW-0805">Transcription regulation</keyword>
<protein>
    <recommendedName>
        <fullName evidence="2 8">Transcription elongation factor GreA</fullName>
    </recommendedName>
    <alternativeName>
        <fullName evidence="7 8">Transcript cleavage factor GreA</fullName>
    </alternativeName>
</protein>
<dbReference type="InterPro" id="IPR001437">
    <property type="entry name" value="Tscrpt_elong_fac_GreA/B_C"/>
</dbReference>
<dbReference type="PANTHER" id="PTHR30437:SF4">
    <property type="entry name" value="TRANSCRIPTION ELONGATION FACTOR GREA"/>
    <property type="match status" value="1"/>
</dbReference>
<evidence type="ECO:0000256" key="8">
    <source>
        <dbReference type="HAMAP-Rule" id="MF_00105"/>
    </source>
</evidence>